<evidence type="ECO:0000256" key="1">
    <source>
        <dbReference type="SAM" id="SignalP"/>
    </source>
</evidence>
<evidence type="ECO:0000313" key="3">
    <source>
        <dbReference type="Proteomes" id="UP001365405"/>
    </source>
</evidence>
<comment type="caution">
    <text evidence="2">The sequence shown here is derived from an EMBL/GenBank/DDBJ whole genome shotgun (WGS) entry which is preliminary data.</text>
</comment>
<feature type="chain" id="PRO_5047378064" description="LamG domain-containing protein" evidence="1">
    <location>
        <begin position="29"/>
        <end position="270"/>
    </location>
</feature>
<dbReference type="Proteomes" id="UP001365405">
    <property type="component" value="Unassembled WGS sequence"/>
</dbReference>
<evidence type="ECO:0008006" key="4">
    <source>
        <dbReference type="Google" id="ProtNLM"/>
    </source>
</evidence>
<dbReference type="RefSeq" id="WP_341409457.1">
    <property type="nucleotide sequence ID" value="NZ_JBBUTH010000003.1"/>
</dbReference>
<dbReference type="EMBL" id="JBBUTH010000003">
    <property type="protein sequence ID" value="MEK8049778.1"/>
    <property type="molecule type" value="Genomic_DNA"/>
</dbReference>
<gene>
    <name evidence="2" type="ORF">AACH10_05985</name>
</gene>
<proteinExistence type="predicted"/>
<keyword evidence="3" id="KW-1185">Reference proteome</keyword>
<name>A0ABU9CD21_9BURK</name>
<protein>
    <recommendedName>
        <fullName evidence="4">LamG domain-containing protein</fullName>
    </recommendedName>
</protein>
<sequence>MTPLLRALCAAGALLFALGAPAPALALAAPAVIQADLASGIAAFDAAVAAQPAALHTQTLRDLTDGARQFDLPGVRITALDGRPHLVDEDYAALRTLALPGAMSGWAIGLEPQAPVDRSGLRFHFAQPVTAFGLEIGDWGTCCFASSLYIAFEGGATVAVGTAHSAADNPGWALNGQFTHFVGAITFGAGATDVTLYGDGIGDYLVAGGTLRWALAATSGLPDLGSAGAGGGIAASVPELHPRALLLAGLIALPWLSRRRVRPLPVRRLR</sequence>
<organism evidence="2 3">
    <name type="scientific">Pseudaquabacterium inlustre</name>
    <dbReference type="NCBI Taxonomy" id="2984192"/>
    <lineage>
        <taxon>Bacteria</taxon>
        <taxon>Pseudomonadati</taxon>
        <taxon>Pseudomonadota</taxon>
        <taxon>Betaproteobacteria</taxon>
        <taxon>Burkholderiales</taxon>
        <taxon>Sphaerotilaceae</taxon>
        <taxon>Pseudaquabacterium</taxon>
    </lineage>
</organism>
<keyword evidence="1" id="KW-0732">Signal</keyword>
<evidence type="ECO:0000313" key="2">
    <source>
        <dbReference type="EMBL" id="MEK8049778.1"/>
    </source>
</evidence>
<reference evidence="2 3" key="1">
    <citation type="submission" date="2024-04" db="EMBL/GenBank/DDBJ databases">
        <title>Novel species of the genus Ideonella isolated from streams.</title>
        <authorList>
            <person name="Lu H."/>
        </authorList>
    </citation>
    <scope>NUCLEOTIDE SEQUENCE [LARGE SCALE GENOMIC DNA]</scope>
    <source>
        <strain evidence="2 3">DXS22W</strain>
    </source>
</reference>
<feature type="signal peptide" evidence="1">
    <location>
        <begin position="1"/>
        <end position="28"/>
    </location>
</feature>
<accession>A0ABU9CD21</accession>